<dbReference type="RefSeq" id="WP_012955451.1">
    <property type="nucleotide sequence ID" value="NC_013790.1"/>
</dbReference>
<dbReference type="Pfam" id="PF08350">
    <property type="entry name" value="FilR1_middle"/>
    <property type="match status" value="1"/>
</dbReference>
<dbReference type="HOGENOM" id="CLU_062767_0_0_2"/>
<dbReference type="PIRSF" id="PIRSF006692">
    <property type="entry name" value="TF_HTH_AF0396_prd"/>
    <property type="match status" value="1"/>
</dbReference>
<dbReference type="InterPro" id="IPR036388">
    <property type="entry name" value="WH-like_DNA-bd_sf"/>
</dbReference>
<dbReference type="AlphaFoldDB" id="D3E1T9"/>
<name>D3E1T9_METRM</name>
<organism evidence="2 3">
    <name type="scientific">Methanobrevibacter ruminantium (strain ATCC 35063 / DSM 1093 / JCM 13430 / OCM 146 / M1)</name>
    <name type="common">Methanobacterium ruminantium</name>
    <dbReference type="NCBI Taxonomy" id="634498"/>
    <lineage>
        <taxon>Archaea</taxon>
        <taxon>Methanobacteriati</taxon>
        <taxon>Methanobacteriota</taxon>
        <taxon>Methanomada group</taxon>
        <taxon>Methanobacteria</taxon>
        <taxon>Methanobacteriales</taxon>
        <taxon>Methanobacteriaceae</taxon>
        <taxon>Methanobrevibacter</taxon>
    </lineage>
</organism>
<sequence>MYYHDYVKEQLRFLNNSEIRLRILAYLSKKPFSLADFKNSSFVSYSSISSNVYKLTDEGFVEKIDKNNFRLTNIGKIYLISLMEFHDTINTVNNFSDFWLDHDVRALSSKYLKRISQLEGSKLIQSRPTDIYKTHEEFRNLFKDSDILKVIFPYLHPEYPRLIRTLLSNGSKIEILVPRVICRRFIKSVGESLVRSSIKQNALSIKFIDDEVKLALAISNKWVSIGLFKRDGSYDQSRLLVSDKKDAIKWAYNIFKSYDKKAELVDLRSL</sequence>
<dbReference type="GeneID" id="8770296"/>
<dbReference type="KEGG" id="mru:mru_0649"/>
<evidence type="ECO:0000259" key="1">
    <source>
        <dbReference type="Pfam" id="PF08350"/>
    </source>
</evidence>
<protein>
    <submittedName>
        <fullName evidence="2">Transcriptional regulator</fullName>
    </submittedName>
</protein>
<dbReference type="EMBL" id="CP001719">
    <property type="protein sequence ID" value="ADC46500.1"/>
    <property type="molecule type" value="Genomic_DNA"/>
</dbReference>
<evidence type="ECO:0000313" key="3">
    <source>
        <dbReference type="Proteomes" id="UP000008680"/>
    </source>
</evidence>
<feature type="domain" description="Methanogenesis regulatory protein FilR1 middle" evidence="1">
    <location>
        <begin position="131"/>
        <end position="259"/>
    </location>
</feature>
<evidence type="ECO:0000313" key="2">
    <source>
        <dbReference type="EMBL" id="ADC46500.1"/>
    </source>
</evidence>
<keyword evidence="3" id="KW-1185">Reference proteome</keyword>
<dbReference type="PATRIC" id="fig|634498.28.peg.651"/>
<dbReference type="Gene3D" id="1.10.10.10">
    <property type="entry name" value="Winged helix-like DNA-binding domain superfamily/Winged helix DNA-binding domain"/>
    <property type="match status" value="1"/>
</dbReference>
<accession>D3E1T9</accession>
<proteinExistence type="predicted"/>
<dbReference type="SUPFAM" id="SSF46785">
    <property type="entry name" value="Winged helix' DNA-binding domain"/>
    <property type="match status" value="1"/>
</dbReference>
<dbReference type="Proteomes" id="UP000008680">
    <property type="component" value="Chromosome"/>
</dbReference>
<dbReference type="InterPro" id="IPR016490">
    <property type="entry name" value="Tscrpt_reg_HTH_AF0396-typ3"/>
</dbReference>
<dbReference type="InterPro" id="IPR013561">
    <property type="entry name" value="FilR1_middle_dom"/>
</dbReference>
<gene>
    <name evidence="2" type="ordered locus">mru_0649</name>
</gene>
<dbReference type="InterPro" id="IPR036390">
    <property type="entry name" value="WH_DNA-bd_sf"/>
</dbReference>
<reference evidence="2 3" key="1">
    <citation type="journal article" date="2010" name="PLoS ONE">
        <title>The genome sequence of the rumen methanogen Methanobrevibacter ruminantium reveals new possibilities for controlling ruminant methane emissions.</title>
        <authorList>
            <person name="Leahy S.C."/>
            <person name="Kelly W.J."/>
            <person name="Altermann E."/>
            <person name="Ronimus R.S."/>
            <person name="Yeoman C.J."/>
            <person name="Pacheco D.M."/>
            <person name="Li D."/>
            <person name="Kong Z."/>
            <person name="McTavish S."/>
            <person name="Sang C."/>
            <person name="Lambie S.C."/>
            <person name="Janssen P.H."/>
            <person name="Dey D."/>
            <person name="Attwood G.T."/>
        </authorList>
    </citation>
    <scope>NUCLEOTIDE SEQUENCE [LARGE SCALE GENOMIC DNA]</scope>
    <source>
        <strain evidence="3">ATCC 35063 / DSM 1093 / JCM 13430 / OCM 146 / M1</strain>
    </source>
</reference>
<dbReference type="OrthoDB" id="11410at2157"/>
<dbReference type="eggNOG" id="arCOG04362">
    <property type="taxonomic scope" value="Archaea"/>
</dbReference>